<evidence type="ECO:0000256" key="5">
    <source>
        <dbReference type="ARBA" id="ARBA00022692"/>
    </source>
</evidence>
<keyword evidence="15" id="KW-0479">Metal-binding</keyword>
<keyword evidence="7 16" id="KW-1133">Transmembrane helix</keyword>
<evidence type="ECO:0000256" key="15">
    <source>
        <dbReference type="PIRSR" id="PIRSR603373-2"/>
    </source>
</evidence>
<dbReference type="SUPFAM" id="SSF50037">
    <property type="entry name" value="C-terminal domain of transcriptional repressors"/>
    <property type="match status" value="1"/>
</dbReference>
<evidence type="ECO:0000256" key="9">
    <source>
        <dbReference type="ARBA" id="ARBA00023065"/>
    </source>
</evidence>
<dbReference type="InterPro" id="IPR007167">
    <property type="entry name" value="Fe-transptr_FeoA-like"/>
</dbReference>
<dbReference type="PANTHER" id="PTHR43185:SF1">
    <property type="entry name" value="FE(2+) TRANSPORTER FEOB"/>
    <property type="match status" value="1"/>
</dbReference>
<reference evidence="18" key="1">
    <citation type="submission" date="2020-10" db="EMBL/GenBank/DDBJ databases">
        <authorList>
            <person name="Gilroy R."/>
        </authorList>
    </citation>
    <scope>NUCLEOTIDE SEQUENCE</scope>
    <source>
        <strain evidence="18">B2-16538</strain>
    </source>
</reference>
<evidence type="ECO:0000256" key="3">
    <source>
        <dbReference type="ARBA" id="ARBA00022475"/>
    </source>
</evidence>
<dbReference type="Pfam" id="PF07664">
    <property type="entry name" value="FeoB_C"/>
    <property type="match status" value="1"/>
</dbReference>
<comment type="function">
    <text evidence="16">Probable transporter of a GTP-driven Fe(2+) uptake system.</text>
</comment>
<dbReference type="Gene3D" id="3.40.50.300">
    <property type="entry name" value="P-loop containing nucleotide triphosphate hydrolases"/>
    <property type="match status" value="1"/>
</dbReference>
<sequence>MKLSELKTGEKAVIVKVNGHGSFRKRIIEMGFVRGKLVKVVLNAPLKDPIEYEIIGYKISLRREEADKIEVISESEAKEMMAAQEPVPPIEVGDAEGPATAVQPAGTGSVPERDDALLEREMEHLAAERRKMIRVALVGNPNCGKTSLFNIASGSHEHVGNYSGVTVDAKEGQFEYGGYKFTLVDLPGTYSLSAYSPEELYVRKNLIEEVPDVVINVVDASNLERNLYLTAQLIDMNLRVVMALNMYDELKAKKDELDIKTLGHLLGLPIVPTVSRNGEGIPQLFDTVIQIYERNTPQLSRHIHINHGAELEKSIDRIKLLIQKNEEIRFKYSTRYLAIKYLENDKDIEKVIETLPDRDEIIAARFEEQKRIDELMHVSTESAIVDAKYAFIQGALAETYHPFKGQRRRNTVTDKIDAVVTNRWLAFPIFFLMLYLVFECTFVIGDYPMQWIEWIVEKIGDFVAAYMKDGAVKDLIVDGIIGGVGSVLVFLPNILLLYMFISLLEDSGYMARAAFIMDKLMHKMGLHGKSFIPMIMGFGCNVPAIMAARTIESRKSRLITILVIPLMSCAGRLPIYILLVGAFFPHYGGLVMLGIYALGIVLAVLSAKVMSRFIKDDDLPFVMELPPYRVPTAKSVLRHTWEKGKQYLHKMAGIILICSIVIWFLGYFPNHKAYGTVAEQQENSYIGYIGKAIEPVLEPLGFDWRMGVGILSGIGAKELVVSTLGVMYSADEAEYEASGAGNRDGAAAAAGGDAAALNGDTAAVQTDGSAAVATTLSVPEETGDTMLQRALQRFMTPASALAFMVFVLLYFPCIATFVAIKQEAGGWKWAIGSAVYTVILAWVMAFVVYRIALLF</sequence>
<dbReference type="EMBL" id="JADILX010000106">
    <property type="protein sequence ID" value="MBO8486200.1"/>
    <property type="molecule type" value="Genomic_DNA"/>
</dbReference>
<dbReference type="PANTHER" id="PTHR43185">
    <property type="entry name" value="FERROUS IRON TRANSPORT PROTEIN B"/>
    <property type="match status" value="1"/>
</dbReference>
<dbReference type="GO" id="GO:0005525">
    <property type="term" value="F:GTP binding"/>
    <property type="evidence" value="ECO:0007669"/>
    <property type="project" value="UniProtKB-KW"/>
</dbReference>
<dbReference type="GO" id="GO:0046914">
    <property type="term" value="F:transition metal ion binding"/>
    <property type="evidence" value="ECO:0007669"/>
    <property type="project" value="InterPro"/>
</dbReference>
<name>A0A9D9NRU9_9BACT</name>
<evidence type="ECO:0000256" key="6">
    <source>
        <dbReference type="ARBA" id="ARBA00022741"/>
    </source>
</evidence>
<dbReference type="Pfam" id="PF04023">
    <property type="entry name" value="FeoA"/>
    <property type="match status" value="1"/>
</dbReference>
<keyword evidence="8 16" id="KW-0408">Iron</keyword>
<dbReference type="PROSITE" id="PS51711">
    <property type="entry name" value="G_FEOB"/>
    <property type="match status" value="1"/>
</dbReference>
<keyword evidence="5 16" id="KW-0812">Transmembrane</keyword>
<dbReference type="SMART" id="SM00899">
    <property type="entry name" value="FeoA"/>
    <property type="match status" value="1"/>
</dbReference>
<keyword evidence="4 16" id="KW-0410">Iron transport</keyword>
<evidence type="ECO:0000256" key="4">
    <source>
        <dbReference type="ARBA" id="ARBA00022496"/>
    </source>
</evidence>
<feature type="binding site" evidence="14">
    <location>
        <begin position="245"/>
        <end position="248"/>
    </location>
    <ligand>
        <name>GTP</name>
        <dbReference type="ChEBI" id="CHEBI:37565"/>
        <label>1</label>
    </ligand>
</feature>
<feature type="transmembrane region" description="Helical" evidence="16">
    <location>
        <begin position="829"/>
        <end position="852"/>
    </location>
</feature>
<dbReference type="InterPro" id="IPR027417">
    <property type="entry name" value="P-loop_NTPase"/>
</dbReference>
<dbReference type="GO" id="GO:0005886">
    <property type="term" value="C:plasma membrane"/>
    <property type="evidence" value="ECO:0007669"/>
    <property type="project" value="UniProtKB-SubCell"/>
</dbReference>
<dbReference type="SUPFAM" id="SSF52540">
    <property type="entry name" value="P-loop containing nucleoside triphosphate hydrolases"/>
    <property type="match status" value="1"/>
</dbReference>
<feature type="binding site" evidence="14">
    <location>
        <begin position="164"/>
        <end position="168"/>
    </location>
    <ligand>
        <name>GTP</name>
        <dbReference type="ChEBI" id="CHEBI:37565"/>
        <label>1</label>
    </ligand>
</feature>
<feature type="transmembrane region" description="Helical" evidence="16">
    <location>
        <begin position="647"/>
        <end position="668"/>
    </location>
</feature>
<dbReference type="Proteomes" id="UP000823750">
    <property type="component" value="Unassembled WGS sequence"/>
</dbReference>
<dbReference type="Pfam" id="PF17910">
    <property type="entry name" value="FeoB_Cyto"/>
    <property type="match status" value="1"/>
</dbReference>
<dbReference type="InterPro" id="IPR030389">
    <property type="entry name" value="G_FEOB_dom"/>
</dbReference>
<dbReference type="InterPro" id="IPR008988">
    <property type="entry name" value="Transcriptional_repressor_C"/>
</dbReference>
<feature type="binding site" evidence="15">
    <location>
        <position position="150"/>
    </location>
    <ligand>
        <name>Mg(2+)</name>
        <dbReference type="ChEBI" id="CHEBI:18420"/>
        <label>2</label>
    </ligand>
</feature>
<dbReference type="InterPro" id="IPR050860">
    <property type="entry name" value="FeoB_GTPase"/>
</dbReference>
<evidence type="ECO:0000256" key="11">
    <source>
        <dbReference type="ARBA" id="ARBA00023136"/>
    </source>
</evidence>
<accession>A0A9D9NRU9</accession>
<evidence type="ECO:0000259" key="17">
    <source>
        <dbReference type="PROSITE" id="PS51711"/>
    </source>
</evidence>
<dbReference type="InterPro" id="IPR038157">
    <property type="entry name" value="FeoA_core_dom"/>
</dbReference>
<evidence type="ECO:0000313" key="18">
    <source>
        <dbReference type="EMBL" id="MBO8486200.1"/>
    </source>
</evidence>
<dbReference type="InterPro" id="IPR005225">
    <property type="entry name" value="Small_GTP-bd"/>
</dbReference>
<feature type="transmembrane region" description="Helical" evidence="16">
    <location>
        <begin position="584"/>
        <end position="605"/>
    </location>
</feature>
<keyword evidence="2 16" id="KW-0813">Transport</keyword>
<dbReference type="InterPro" id="IPR011642">
    <property type="entry name" value="Gate_dom"/>
</dbReference>
<feature type="transmembrane region" description="Helical" evidence="16">
    <location>
        <begin position="424"/>
        <end position="444"/>
    </location>
</feature>
<reference evidence="18" key="2">
    <citation type="journal article" date="2021" name="PeerJ">
        <title>Extensive microbial diversity within the chicken gut microbiome revealed by metagenomics and culture.</title>
        <authorList>
            <person name="Gilroy R."/>
            <person name="Ravi A."/>
            <person name="Getino M."/>
            <person name="Pursley I."/>
            <person name="Horton D.L."/>
            <person name="Alikhan N.F."/>
            <person name="Baker D."/>
            <person name="Gharbi K."/>
            <person name="Hall N."/>
            <person name="Watson M."/>
            <person name="Adriaenssens E.M."/>
            <person name="Foster-Nyarko E."/>
            <person name="Jarju S."/>
            <person name="Secka A."/>
            <person name="Antonio M."/>
            <person name="Oren A."/>
            <person name="Chaudhuri R.R."/>
            <person name="La Ragione R."/>
            <person name="Hildebrand F."/>
            <person name="Pallen M.J."/>
        </authorList>
    </citation>
    <scope>NUCLEOTIDE SEQUENCE</scope>
    <source>
        <strain evidence="18">B2-16538</strain>
    </source>
</reference>
<feature type="transmembrane region" description="Helical" evidence="16">
    <location>
        <begin position="531"/>
        <end position="551"/>
    </location>
</feature>
<feature type="transmembrane region" description="Helical" evidence="16">
    <location>
        <begin position="558"/>
        <end position="578"/>
    </location>
</feature>
<dbReference type="InterPro" id="IPR041069">
    <property type="entry name" value="FeoB_Cyto"/>
</dbReference>
<evidence type="ECO:0000256" key="14">
    <source>
        <dbReference type="PIRSR" id="PIRSR603373-1"/>
    </source>
</evidence>
<evidence type="ECO:0000256" key="2">
    <source>
        <dbReference type="ARBA" id="ARBA00022448"/>
    </source>
</evidence>
<evidence type="ECO:0000256" key="10">
    <source>
        <dbReference type="ARBA" id="ARBA00023134"/>
    </source>
</evidence>
<dbReference type="NCBIfam" id="TIGR00437">
    <property type="entry name" value="feoB"/>
    <property type="match status" value="1"/>
</dbReference>
<keyword evidence="10 14" id="KW-0342">GTP-binding</keyword>
<evidence type="ECO:0000313" key="19">
    <source>
        <dbReference type="Proteomes" id="UP000823750"/>
    </source>
</evidence>
<dbReference type="NCBIfam" id="TIGR00231">
    <property type="entry name" value="small_GTP"/>
    <property type="match status" value="1"/>
</dbReference>
<dbReference type="CDD" id="cd01879">
    <property type="entry name" value="FeoB"/>
    <property type="match status" value="1"/>
</dbReference>
<dbReference type="Gene3D" id="2.30.30.90">
    <property type="match status" value="1"/>
</dbReference>
<feature type="binding site" evidence="15">
    <location>
        <position position="154"/>
    </location>
    <ligand>
        <name>Mg(2+)</name>
        <dbReference type="ChEBI" id="CHEBI:18420"/>
        <label>2</label>
    </ligand>
</feature>
<dbReference type="Gene3D" id="1.10.287.1770">
    <property type="match status" value="1"/>
</dbReference>
<feature type="binding site" evidence="14">
    <location>
        <begin position="185"/>
        <end position="188"/>
    </location>
    <ligand>
        <name>GTP</name>
        <dbReference type="ChEBI" id="CHEBI:37565"/>
        <label>1</label>
    </ligand>
</feature>
<comment type="similarity">
    <text evidence="16">Belongs to the TRAFAC class TrmE-Era-EngA-EngB-Septin-like GTPase superfamily. FeoB GTPase (TC 9.A.8) family.</text>
</comment>
<evidence type="ECO:0000256" key="1">
    <source>
        <dbReference type="ARBA" id="ARBA00004651"/>
    </source>
</evidence>
<feature type="domain" description="FeoB-type G" evidence="17">
    <location>
        <begin position="132"/>
        <end position="294"/>
    </location>
</feature>
<feature type="binding site" evidence="14">
    <location>
        <begin position="139"/>
        <end position="146"/>
    </location>
    <ligand>
        <name>GTP</name>
        <dbReference type="ChEBI" id="CHEBI:37565"/>
        <label>1</label>
    </ligand>
</feature>
<keyword evidence="6 14" id="KW-0547">Nucleotide-binding</keyword>
<dbReference type="Pfam" id="PF07670">
    <property type="entry name" value="Gate"/>
    <property type="match status" value="2"/>
</dbReference>
<keyword evidence="3" id="KW-1003">Cell membrane</keyword>
<comment type="subcellular location">
    <subcellularLocation>
        <location evidence="16">Cell inner membrane</location>
        <topology evidence="16">Multi-pass membrane protein</topology>
    </subcellularLocation>
    <subcellularLocation>
        <location evidence="1">Cell membrane</location>
        <topology evidence="1">Multi-pass membrane protein</topology>
    </subcellularLocation>
</comment>
<keyword evidence="9" id="KW-0406">Ion transport</keyword>
<comment type="caution">
    <text evidence="18">The sequence shown here is derived from an EMBL/GenBank/DDBJ whole genome shotgun (WGS) entry which is preliminary data.</text>
</comment>
<feature type="transmembrane region" description="Helical" evidence="16">
    <location>
        <begin position="475"/>
        <end position="501"/>
    </location>
</feature>
<feature type="binding site" evidence="15">
    <location>
        <position position="153"/>
    </location>
    <ligand>
        <name>Mg(2+)</name>
        <dbReference type="ChEBI" id="CHEBI:18420"/>
        <label>2</label>
    </ligand>
</feature>
<evidence type="ECO:0000256" key="12">
    <source>
        <dbReference type="ARBA" id="ARBA00031200"/>
    </source>
</evidence>
<evidence type="ECO:0000256" key="8">
    <source>
        <dbReference type="ARBA" id="ARBA00023004"/>
    </source>
</evidence>
<keyword evidence="15" id="KW-0460">Magnesium</keyword>
<dbReference type="AlphaFoldDB" id="A0A9D9NRU9"/>
<organism evidence="18 19">
    <name type="scientific">Candidatus Cryptobacteroides excrementavium</name>
    <dbReference type="NCBI Taxonomy" id="2840759"/>
    <lineage>
        <taxon>Bacteria</taxon>
        <taxon>Pseudomonadati</taxon>
        <taxon>Bacteroidota</taxon>
        <taxon>Bacteroidia</taxon>
        <taxon>Bacteroidales</taxon>
        <taxon>Candidatus Cryptobacteroides</taxon>
    </lineage>
</organism>
<dbReference type="GO" id="GO:0015093">
    <property type="term" value="F:ferrous iron transmembrane transporter activity"/>
    <property type="evidence" value="ECO:0007669"/>
    <property type="project" value="UniProtKB-UniRule"/>
</dbReference>
<dbReference type="InterPro" id="IPR003373">
    <property type="entry name" value="Fe2_transport_prot-B"/>
</dbReference>
<dbReference type="Pfam" id="PF02421">
    <property type="entry name" value="FeoB_N"/>
    <property type="match status" value="1"/>
</dbReference>
<evidence type="ECO:0000256" key="16">
    <source>
        <dbReference type="RuleBase" id="RU362098"/>
    </source>
</evidence>
<evidence type="ECO:0000256" key="13">
    <source>
        <dbReference type="NCBIfam" id="TIGR00437"/>
    </source>
</evidence>
<dbReference type="InterPro" id="IPR011640">
    <property type="entry name" value="Fe2_transport_prot_B_C"/>
</dbReference>
<gene>
    <name evidence="18" type="primary">feoB</name>
    <name evidence="18" type="ORF">IAB78_07225</name>
</gene>
<feature type="transmembrane region" description="Helical" evidence="16">
    <location>
        <begin position="800"/>
        <end position="820"/>
    </location>
</feature>
<protein>
    <recommendedName>
        <fullName evidence="12 13">Ferrous iron transport protein B</fullName>
    </recommendedName>
</protein>
<keyword evidence="11 16" id="KW-0472">Membrane</keyword>
<evidence type="ECO:0000256" key="7">
    <source>
        <dbReference type="ARBA" id="ARBA00022989"/>
    </source>
</evidence>
<proteinExistence type="inferred from homology"/>